<proteinExistence type="predicted"/>
<keyword evidence="1" id="KW-1133">Transmembrane helix</keyword>
<evidence type="ECO:0000256" key="1">
    <source>
        <dbReference type="SAM" id="Phobius"/>
    </source>
</evidence>
<sequence>MTRIWGMRVPDRQEIDGAKRAKDSDTPLDSLSIAVFDVDARIFRTMRDCFLKPVAVATAGMSRDYALYLSPIRVFIALFSFQFVVAALFGTPLTATLESMTASDADLDIAAWLASARVDFETPLTFQRVEDKLQAIQSITLWPITALSSLPYLIALKLYRPSTPLWGHLQIYLVATNASFIVMIALIPLHTLGAFGIAGGMLIALLAFFIIAGVMLAHFYGRSMIALGLRLAGLVALLPITMLITMIGTFITIDWVLENEFGLHFMALISPEVFAEMSTS</sequence>
<evidence type="ECO:0000313" key="3">
    <source>
        <dbReference type="Proteomes" id="UP000273675"/>
    </source>
</evidence>
<comment type="caution">
    <text evidence="2">The sequence shown here is derived from an EMBL/GenBank/DDBJ whole genome shotgun (WGS) entry which is preliminary data.</text>
</comment>
<name>A0A495D2Y4_9PROT</name>
<dbReference type="AlphaFoldDB" id="A0A495D2Y4"/>
<keyword evidence="1" id="KW-0812">Transmembrane</keyword>
<dbReference type="OrthoDB" id="7631289at2"/>
<protein>
    <submittedName>
        <fullName evidence="2">Uncharacterized protein DUF3667</fullName>
    </submittedName>
</protein>
<dbReference type="Proteomes" id="UP000273675">
    <property type="component" value="Unassembled WGS sequence"/>
</dbReference>
<feature type="transmembrane region" description="Helical" evidence="1">
    <location>
        <begin position="171"/>
        <end position="189"/>
    </location>
</feature>
<dbReference type="InterPro" id="IPR022134">
    <property type="entry name" value="DUF3667"/>
</dbReference>
<feature type="transmembrane region" description="Helical" evidence="1">
    <location>
        <begin position="139"/>
        <end position="159"/>
    </location>
</feature>
<dbReference type="EMBL" id="RBIM01000007">
    <property type="protein sequence ID" value="RKQ95300.1"/>
    <property type="molecule type" value="Genomic_DNA"/>
</dbReference>
<feature type="transmembrane region" description="Helical" evidence="1">
    <location>
        <begin position="195"/>
        <end position="219"/>
    </location>
</feature>
<feature type="transmembrane region" description="Helical" evidence="1">
    <location>
        <begin position="71"/>
        <end position="90"/>
    </location>
</feature>
<accession>A0A495D2Y4</accession>
<evidence type="ECO:0000313" key="2">
    <source>
        <dbReference type="EMBL" id="RKQ95300.1"/>
    </source>
</evidence>
<dbReference type="Pfam" id="PF12412">
    <property type="entry name" value="DUF3667"/>
    <property type="match status" value="1"/>
</dbReference>
<gene>
    <name evidence="2" type="ORF">C7435_2990</name>
</gene>
<reference evidence="2 3" key="1">
    <citation type="submission" date="2018-10" db="EMBL/GenBank/DDBJ databases">
        <title>Genomic Encyclopedia of Type Strains, Phase IV (KMG-IV): sequencing the most valuable type-strain genomes for metagenomic binning, comparative biology and taxonomic classification.</title>
        <authorList>
            <person name="Goeker M."/>
        </authorList>
    </citation>
    <scope>NUCLEOTIDE SEQUENCE [LARGE SCALE GENOMIC DNA]</scope>
    <source>
        <strain evidence="2 3">DSM 4734</strain>
    </source>
</reference>
<keyword evidence="1" id="KW-0472">Membrane</keyword>
<organism evidence="2 3">
    <name type="scientific">Maricaulis maris</name>
    <dbReference type="NCBI Taxonomy" id="74318"/>
    <lineage>
        <taxon>Bacteria</taxon>
        <taxon>Pseudomonadati</taxon>
        <taxon>Pseudomonadota</taxon>
        <taxon>Alphaproteobacteria</taxon>
        <taxon>Maricaulales</taxon>
        <taxon>Maricaulaceae</taxon>
        <taxon>Maricaulis</taxon>
    </lineage>
</organism>
<feature type="transmembrane region" description="Helical" evidence="1">
    <location>
        <begin position="231"/>
        <end position="253"/>
    </location>
</feature>